<accession>A0A371GIU2</accession>
<dbReference type="Proteomes" id="UP000257109">
    <property type="component" value="Unassembled WGS sequence"/>
</dbReference>
<reference evidence="2" key="1">
    <citation type="submission" date="2018-05" db="EMBL/GenBank/DDBJ databases">
        <title>Draft genome of Mucuna pruriens seed.</title>
        <authorList>
            <person name="Nnadi N.E."/>
            <person name="Vos R."/>
            <person name="Hasami M.H."/>
            <person name="Devisetty U.K."/>
            <person name="Aguiy J.C."/>
        </authorList>
    </citation>
    <scope>NUCLEOTIDE SEQUENCE [LARGE SCALE GENOMIC DNA]</scope>
    <source>
        <strain evidence="2">JCA_2017</strain>
    </source>
</reference>
<dbReference type="OrthoDB" id="1935586at2759"/>
<sequence>MARFLHGLNREVQDIVELYHYTSLANLVHQATKVELKLKRCQASKKSYPRSRWKGKDKERERQKMTRVLRRGVSFHKTEKRKLPHLALHMPCIPVSPRFLYSRLLSHGTPCIKPSLIYFKLPKSILSYRDSKFFSHFWKTLWGQLGTKLMFCTTWHPQMDDQIKLVNRMLTQLLRYFMGKNLKSLETWLPYIEFSYNRMVNEITSHLPFKQVYVRNPLSSLDLIPLHVPSKAKLEGLSKAYSIVRLHE</sequence>
<dbReference type="Gene3D" id="3.30.420.10">
    <property type="entry name" value="Ribonuclease H-like superfamily/Ribonuclease H"/>
    <property type="match status" value="1"/>
</dbReference>
<dbReference type="PANTHER" id="PTHR35046">
    <property type="entry name" value="ZINC KNUCKLE (CCHC-TYPE) FAMILY PROTEIN"/>
    <property type="match status" value="1"/>
</dbReference>
<dbReference type="GO" id="GO:0003676">
    <property type="term" value="F:nucleic acid binding"/>
    <property type="evidence" value="ECO:0007669"/>
    <property type="project" value="InterPro"/>
</dbReference>
<feature type="domain" description="Integrase catalytic" evidence="1">
    <location>
        <begin position="122"/>
        <end position="216"/>
    </location>
</feature>
<gene>
    <name evidence="2" type="ORF">CR513_27663</name>
</gene>
<comment type="caution">
    <text evidence="2">The sequence shown here is derived from an EMBL/GenBank/DDBJ whole genome shotgun (WGS) entry which is preliminary data.</text>
</comment>
<organism evidence="2 3">
    <name type="scientific">Mucuna pruriens</name>
    <name type="common">Velvet bean</name>
    <name type="synonym">Dolichos pruriens</name>
    <dbReference type="NCBI Taxonomy" id="157652"/>
    <lineage>
        <taxon>Eukaryota</taxon>
        <taxon>Viridiplantae</taxon>
        <taxon>Streptophyta</taxon>
        <taxon>Embryophyta</taxon>
        <taxon>Tracheophyta</taxon>
        <taxon>Spermatophyta</taxon>
        <taxon>Magnoliopsida</taxon>
        <taxon>eudicotyledons</taxon>
        <taxon>Gunneridae</taxon>
        <taxon>Pentapetalae</taxon>
        <taxon>rosids</taxon>
        <taxon>fabids</taxon>
        <taxon>Fabales</taxon>
        <taxon>Fabaceae</taxon>
        <taxon>Papilionoideae</taxon>
        <taxon>50 kb inversion clade</taxon>
        <taxon>NPAAA clade</taxon>
        <taxon>indigoferoid/millettioid clade</taxon>
        <taxon>Phaseoleae</taxon>
        <taxon>Mucuna</taxon>
    </lineage>
</organism>
<dbReference type="InterPro" id="IPR036397">
    <property type="entry name" value="RNaseH_sf"/>
</dbReference>
<dbReference type="InterPro" id="IPR001584">
    <property type="entry name" value="Integrase_cat-core"/>
</dbReference>
<name>A0A371GIU2_MUCPR</name>
<dbReference type="AlphaFoldDB" id="A0A371GIU2"/>
<evidence type="ECO:0000313" key="2">
    <source>
        <dbReference type="EMBL" id="RDX90469.1"/>
    </source>
</evidence>
<feature type="non-terminal residue" evidence="2">
    <location>
        <position position="1"/>
    </location>
</feature>
<dbReference type="PANTHER" id="PTHR35046:SF9">
    <property type="entry name" value="RNA-DIRECTED DNA POLYMERASE"/>
    <property type="match status" value="1"/>
</dbReference>
<dbReference type="SUPFAM" id="SSF53098">
    <property type="entry name" value="Ribonuclease H-like"/>
    <property type="match status" value="1"/>
</dbReference>
<proteinExistence type="predicted"/>
<evidence type="ECO:0000313" key="3">
    <source>
        <dbReference type="Proteomes" id="UP000257109"/>
    </source>
</evidence>
<dbReference type="STRING" id="157652.A0A371GIU2"/>
<keyword evidence="3" id="KW-1185">Reference proteome</keyword>
<dbReference type="PROSITE" id="PS50994">
    <property type="entry name" value="INTEGRASE"/>
    <property type="match status" value="1"/>
</dbReference>
<protein>
    <recommendedName>
        <fullName evidence="1">Integrase catalytic domain-containing protein</fullName>
    </recommendedName>
</protein>
<dbReference type="EMBL" id="QJKJ01005397">
    <property type="protein sequence ID" value="RDX90469.1"/>
    <property type="molecule type" value="Genomic_DNA"/>
</dbReference>
<evidence type="ECO:0000259" key="1">
    <source>
        <dbReference type="PROSITE" id="PS50994"/>
    </source>
</evidence>
<dbReference type="GO" id="GO:0015074">
    <property type="term" value="P:DNA integration"/>
    <property type="evidence" value="ECO:0007669"/>
    <property type="project" value="InterPro"/>
</dbReference>
<dbReference type="InterPro" id="IPR012337">
    <property type="entry name" value="RNaseH-like_sf"/>
</dbReference>